<reference evidence="1 2" key="1">
    <citation type="submission" date="2019-06" db="EMBL/GenBank/DDBJ databases">
        <authorList>
            <person name="Hudson L.K."/>
            <person name="Peters T.L."/>
            <person name="Song Y."/>
            <person name="Denes T.G."/>
        </authorList>
    </citation>
    <scope>NUCLEOTIDE SEQUENCE [LARGE SCALE GENOMIC DNA]</scope>
</reference>
<evidence type="ECO:0000313" key="2">
    <source>
        <dbReference type="Proteomes" id="UP000316617"/>
    </source>
</evidence>
<protein>
    <recommendedName>
        <fullName evidence="3">DUF2187 domain-containing protein</fullName>
    </recommendedName>
</protein>
<organism evidence="1 2">
    <name type="scientific">Listeria phage LP-031</name>
    <dbReference type="NCBI Taxonomy" id="2590049"/>
    <lineage>
        <taxon>Viruses</taxon>
        <taxon>Duplodnaviria</taxon>
        <taxon>Heunggongvirae</taxon>
        <taxon>Uroviricota</taxon>
        <taxon>Caudoviricetes</taxon>
        <taxon>Homburgvirus</taxon>
        <taxon>Homburgvirus LP114</taxon>
    </lineage>
</organism>
<dbReference type="EMBL" id="MN128593">
    <property type="protein sequence ID" value="QDK04809.1"/>
    <property type="molecule type" value="Genomic_DNA"/>
</dbReference>
<proteinExistence type="predicted"/>
<evidence type="ECO:0000313" key="1">
    <source>
        <dbReference type="EMBL" id="QDK04809.1"/>
    </source>
</evidence>
<sequence length="65" mass="7430">MAKFQTGENVEFIYNSKKYVGKVIEVYPNTDELLIASDLHATAFLFKSNYVVRFDGYGGVEEEED</sequence>
<accession>A0A514U789</accession>
<name>A0A514U789_9CAUD</name>
<dbReference type="Proteomes" id="UP000316617">
    <property type="component" value="Segment"/>
</dbReference>
<gene>
    <name evidence="1" type="ORF">FK484_0076</name>
</gene>
<evidence type="ECO:0008006" key="3">
    <source>
        <dbReference type="Google" id="ProtNLM"/>
    </source>
</evidence>